<feature type="domain" description="DUF6545" evidence="3">
    <location>
        <begin position="247"/>
        <end position="380"/>
    </location>
</feature>
<accession>A0A838AB89</accession>
<organism evidence="4 5">
    <name type="scientific">Haloechinothrix aidingensis</name>
    <dbReference type="NCBI Taxonomy" id="2752311"/>
    <lineage>
        <taxon>Bacteria</taxon>
        <taxon>Bacillati</taxon>
        <taxon>Actinomycetota</taxon>
        <taxon>Actinomycetes</taxon>
        <taxon>Pseudonocardiales</taxon>
        <taxon>Pseudonocardiaceae</taxon>
        <taxon>Haloechinothrix</taxon>
    </lineage>
</organism>
<comment type="caution">
    <text evidence="4">The sequence shown here is derived from an EMBL/GenBank/DDBJ whole genome shotgun (WGS) entry which is preliminary data.</text>
</comment>
<feature type="transmembrane region" description="Helical" evidence="2">
    <location>
        <begin position="33"/>
        <end position="57"/>
    </location>
</feature>
<dbReference type="EMBL" id="JACCKD010000004">
    <property type="protein sequence ID" value="MBA0126475.1"/>
    <property type="molecule type" value="Genomic_DNA"/>
</dbReference>
<proteinExistence type="predicted"/>
<evidence type="ECO:0000256" key="1">
    <source>
        <dbReference type="SAM" id="MobiDB-lite"/>
    </source>
</evidence>
<name>A0A838AB89_9PSEU</name>
<keyword evidence="5" id="KW-1185">Reference proteome</keyword>
<reference evidence="4 5" key="1">
    <citation type="submission" date="2020-07" db="EMBL/GenBank/DDBJ databases">
        <title>Genome of Haloechinothrix sp.</title>
        <authorList>
            <person name="Tang S.-K."/>
            <person name="Yang L."/>
            <person name="Zhu W.-Y."/>
        </authorList>
    </citation>
    <scope>NUCLEOTIDE SEQUENCE [LARGE SCALE GENOMIC DNA]</scope>
    <source>
        <strain evidence="4 5">YIM 98757</strain>
    </source>
</reference>
<feature type="transmembrane region" description="Helical" evidence="2">
    <location>
        <begin position="142"/>
        <end position="159"/>
    </location>
</feature>
<dbReference type="InterPro" id="IPR050039">
    <property type="entry name" value="MAB_1171c-like"/>
</dbReference>
<keyword evidence="2" id="KW-1133">Transmembrane helix</keyword>
<evidence type="ECO:0000256" key="2">
    <source>
        <dbReference type="SAM" id="Phobius"/>
    </source>
</evidence>
<evidence type="ECO:0000313" key="4">
    <source>
        <dbReference type="EMBL" id="MBA0126475.1"/>
    </source>
</evidence>
<dbReference type="AlphaFoldDB" id="A0A838AB89"/>
<feature type="transmembrane region" description="Helical" evidence="2">
    <location>
        <begin position="69"/>
        <end position="89"/>
    </location>
</feature>
<dbReference type="InterPro" id="IPR046675">
    <property type="entry name" value="DUF6545"/>
</dbReference>
<dbReference type="Pfam" id="PF20182">
    <property type="entry name" value="DUF6545"/>
    <property type="match status" value="1"/>
</dbReference>
<evidence type="ECO:0000313" key="5">
    <source>
        <dbReference type="Proteomes" id="UP000582974"/>
    </source>
</evidence>
<protein>
    <recommendedName>
        <fullName evidence="3">DUF6545 domain-containing protein</fullName>
    </recommendedName>
</protein>
<feature type="transmembrane region" description="Helical" evidence="2">
    <location>
        <begin position="180"/>
        <end position="204"/>
    </location>
</feature>
<feature type="transmembrane region" description="Helical" evidence="2">
    <location>
        <begin position="5"/>
        <end position="21"/>
    </location>
</feature>
<keyword evidence="2" id="KW-0472">Membrane</keyword>
<dbReference type="NCBIfam" id="NF042915">
    <property type="entry name" value="MAB_1171c_fam"/>
    <property type="match status" value="1"/>
</dbReference>
<keyword evidence="2" id="KW-0812">Transmembrane</keyword>
<sequence length="404" mass="43768">MTAAVYALCVGVTAVALLYRARALRTDRSPAQVALTGVFFFSLCIWVVVLPGLWRFLGETVGLANLSGLLSHIAVMLVTACQQIVLLHLSHDRDVAWRKAAPRLIAIGLVIGTMVGLFARAIGRLGEHPTDFAVTTAASNPAYLAVYLAAFGAAQAEVARLCRRYRAVAPTAWLRRSLGLIIVSIGLLWIYVLGRLAGIVAGFVGATGHAWEPVTLVAVVAGSTLHLFGWLLPDLGPQLSRLWARLDRPRAYRALLPLHSALTRHVPTVVLRDSVAVARDRRADLRLRLYRLIIEIRDAQWALREWMSTDTRRAAERDAGDRGLTGEDRDAAIEAAMLAGALRAKAHGQRPEHPVDTPRVGEPEDLAAELAYHRALARHFGRLHAAPAEPTGEPARAAGETTGG</sequence>
<feature type="region of interest" description="Disordered" evidence="1">
    <location>
        <begin position="384"/>
        <end position="404"/>
    </location>
</feature>
<feature type="transmembrane region" description="Helical" evidence="2">
    <location>
        <begin position="210"/>
        <end position="232"/>
    </location>
</feature>
<dbReference type="Proteomes" id="UP000582974">
    <property type="component" value="Unassembled WGS sequence"/>
</dbReference>
<gene>
    <name evidence="4" type="ORF">H0B56_13070</name>
</gene>
<dbReference type="RefSeq" id="WP_180893297.1">
    <property type="nucleotide sequence ID" value="NZ_JACCKD010000004.1"/>
</dbReference>
<feature type="transmembrane region" description="Helical" evidence="2">
    <location>
        <begin position="101"/>
        <end position="122"/>
    </location>
</feature>
<evidence type="ECO:0000259" key="3">
    <source>
        <dbReference type="Pfam" id="PF20182"/>
    </source>
</evidence>